<evidence type="ECO:0000313" key="10">
    <source>
        <dbReference type="Proteomes" id="UP001178508"/>
    </source>
</evidence>
<feature type="region of interest" description="Disordered" evidence="7">
    <location>
        <begin position="1"/>
        <end position="39"/>
    </location>
</feature>
<feature type="transmembrane region" description="Helical" evidence="8">
    <location>
        <begin position="341"/>
        <end position="362"/>
    </location>
</feature>
<dbReference type="GO" id="GO:0097037">
    <property type="term" value="P:heme export"/>
    <property type="evidence" value="ECO:0007669"/>
    <property type="project" value="TreeGrafter"/>
</dbReference>
<dbReference type="InterPro" id="IPR049680">
    <property type="entry name" value="FLVCR1-2_SLC49-like"/>
</dbReference>
<reference evidence="9" key="1">
    <citation type="submission" date="2023-08" db="EMBL/GenBank/DDBJ databases">
        <authorList>
            <person name="Alioto T."/>
            <person name="Alioto T."/>
            <person name="Gomez Garrido J."/>
        </authorList>
    </citation>
    <scope>NUCLEOTIDE SEQUENCE</scope>
</reference>
<dbReference type="EMBL" id="OY660878">
    <property type="protein sequence ID" value="CAJ1073702.1"/>
    <property type="molecule type" value="Genomic_DNA"/>
</dbReference>
<keyword evidence="6 8" id="KW-0472">Membrane</keyword>
<organism evidence="9 10">
    <name type="scientific">Xyrichtys novacula</name>
    <name type="common">Pearly razorfish</name>
    <name type="synonym">Hemipteronotus novacula</name>
    <dbReference type="NCBI Taxonomy" id="13765"/>
    <lineage>
        <taxon>Eukaryota</taxon>
        <taxon>Metazoa</taxon>
        <taxon>Chordata</taxon>
        <taxon>Craniata</taxon>
        <taxon>Vertebrata</taxon>
        <taxon>Euteleostomi</taxon>
        <taxon>Actinopterygii</taxon>
        <taxon>Neopterygii</taxon>
        <taxon>Teleostei</taxon>
        <taxon>Neoteleostei</taxon>
        <taxon>Acanthomorphata</taxon>
        <taxon>Eupercaria</taxon>
        <taxon>Labriformes</taxon>
        <taxon>Labridae</taxon>
        <taxon>Xyrichtys</taxon>
    </lineage>
</organism>
<gene>
    <name evidence="9" type="ORF">XNOV1_A012146</name>
</gene>
<evidence type="ECO:0000256" key="4">
    <source>
        <dbReference type="ARBA" id="ARBA00022692"/>
    </source>
</evidence>
<dbReference type="PANTHER" id="PTHR10924:SF3">
    <property type="entry name" value="HEME TRANSPORTER FLVCR2"/>
    <property type="match status" value="1"/>
</dbReference>
<feature type="transmembrane region" description="Helical" evidence="8">
    <location>
        <begin position="368"/>
        <end position="388"/>
    </location>
</feature>
<keyword evidence="3" id="KW-1003">Cell membrane</keyword>
<evidence type="ECO:0008006" key="11">
    <source>
        <dbReference type="Google" id="ProtNLM"/>
    </source>
</evidence>
<dbReference type="SUPFAM" id="SSF103473">
    <property type="entry name" value="MFS general substrate transporter"/>
    <property type="match status" value="1"/>
</dbReference>
<evidence type="ECO:0000256" key="5">
    <source>
        <dbReference type="ARBA" id="ARBA00022989"/>
    </source>
</evidence>
<dbReference type="InterPro" id="IPR036259">
    <property type="entry name" value="MFS_trans_sf"/>
</dbReference>
<feature type="compositionally biased region" description="Low complexity" evidence="7">
    <location>
        <begin position="14"/>
        <end position="24"/>
    </location>
</feature>
<protein>
    <recommendedName>
        <fullName evidence="11">SGNH hydrolase-type esterase domain-containing protein</fullName>
    </recommendedName>
</protein>
<dbReference type="SUPFAM" id="SSF52266">
    <property type="entry name" value="SGNH hydrolase"/>
    <property type="match status" value="1"/>
</dbReference>
<evidence type="ECO:0000256" key="7">
    <source>
        <dbReference type="SAM" id="MobiDB-lite"/>
    </source>
</evidence>
<evidence type="ECO:0000256" key="1">
    <source>
        <dbReference type="ARBA" id="ARBA00004651"/>
    </source>
</evidence>
<accession>A0AAV1GI27</accession>
<evidence type="ECO:0000256" key="3">
    <source>
        <dbReference type="ARBA" id="ARBA00022475"/>
    </source>
</evidence>
<dbReference type="GO" id="GO:0015232">
    <property type="term" value="F:heme transmembrane transporter activity"/>
    <property type="evidence" value="ECO:0007669"/>
    <property type="project" value="TreeGrafter"/>
</dbReference>
<dbReference type="Proteomes" id="UP001178508">
    <property type="component" value="Chromosome 15"/>
</dbReference>
<dbReference type="AlphaFoldDB" id="A0AAV1GI27"/>
<feature type="transmembrane region" description="Helical" evidence="8">
    <location>
        <begin position="243"/>
        <end position="263"/>
    </location>
</feature>
<keyword evidence="4 8" id="KW-0812">Transmembrane</keyword>
<name>A0AAV1GI27_XYRNO</name>
<dbReference type="PANTHER" id="PTHR10924">
    <property type="entry name" value="MAJOR FACILITATOR SUPERFAMILY PROTEIN-RELATED"/>
    <property type="match status" value="1"/>
</dbReference>
<evidence type="ECO:0000313" key="9">
    <source>
        <dbReference type="EMBL" id="CAJ1073702.1"/>
    </source>
</evidence>
<comment type="subcellular location">
    <subcellularLocation>
        <location evidence="1">Cell membrane</location>
        <topology evidence="1">Multi-pass membrane protein</topology>
    </subcellularLocation>
</comment>
<evidence type="ECO:0000256" key="2">
    <source>
        <dbReference type="ARBA" id="ARBA00022448"/>
    </source>
</evidence>
<proteinExistence type="predicted"/>
<dbReference type="Gene3D" id="3.40.50.12700">
    <property type="match status" value="1"/>
</dbReference>
<dbReference type="GO" id="GO:0020037">
    <property type="term" value="F:heme binding"/>
    <property type="evidence" value="ECO:0007669"/>
    <property type="project" value="TreeGrafter"/>
</dbReference>
<evidence type="ECO:0000256" key="8">
    <source>
        <dbReference type="SAM" id="Phobius"/>
    </source>
</evidence>
<keyword evidence="2" id="KW-0813">Transport</keyword>
<dbReference type="Gene3D" id="3.40.50.12690">
    <property type="match status" value="1"/>
</dbReference>
<keyword evidence="10" id="KW-1185">Reference proteome</keyword>
<keyword evidence="5 8" id="KW-1133">Transmembrane helix</keyword>
<sequence>MPCFTPAPRLARVPSLSPQLSSPASSPPPPTYSSLVTQSPRPLFPPTTLIVGDSIVRNIRFFNAITRCFPGARVLDILTHLPTLLKSLPTSIQRIICHVGTNDTSLHQTELTKDHFTQLFNFLKNCELSVFISGPIPTSGRGCGSFSRVLSLHTCLQSACQAHSFAFVDNFNLLWNRSSLFKSDGIHPNTAGSRMLAANLQHTGLLPNDATRANALGSVCSTTAPTFGAGSARGKLRNQTRPYILTLVPTLTVFLLGLLETVFYTGRRCTQKSVFQEKPEIPPTQAQAQARNIPPEDYSYTASILRLLRNKPFMLLVVSYGRKDVEAVELTYPESEGTSSGLLNCSAQIFGIIFTIAQGKIIDAWGTLAGNIFLCIFLLIGSIMTGFIKSDLRRQKANQQIEVQSASVSTSVCATSSQRWDLHIPERGNV</sequence>
<evidence type="ECO:0000256" key="6">
    <source>
        <dbReference type="ARBA" id="ARBA00023136"/>
    </source>
</evidence>
<dbReference type="GO" id="GO:0005886">
    <property type="term" value="C:plasma membrane"/>
    <property type="evidence" value="ECO:0007669"/>
    <property type="project" value="UniProtKB-SubCell"/>
</dbReference>